<gene>
    <name evidence="2" type="ORF">SAMN04487949_3734</name>
</gene>
<evidence type="ECO:0000313" key="3">
    <source>
        <dbReference type="Proteomes" id="UP000199451"/>
    </source>
</evidence>
<dbReference type="Gene3D" id="1.10.490.10">
    <property type="entry name" value="Globins"/>
    <property type="match status" value="1"/>
</dbReference>
<evidence type="ECO:0000313" key="2">
    <source>
        <dbReference type="EMBL" id="SDN23980.1"/>
    </source>
</evidence>
<organism evidence="2 3">
    <name type="scientific">Halogranum gelatinilyticum</name>
    <dbReference type="NCBI Taxonomy" id="660521"/>
    <lineage>
        <taxon>Archaea</taxon>
        <taxon>Methanobacteriati</taxon>
        <taxon>Methanobacteriota</taxon>
        <taxon>Stenosarchaea group</taxon>
        <taxon>Halobacteria</taxon>
        <taxon>Halobacteriales</taxon>
        <taxon>Haloferacaceae</taxon>
    </lineage>
</organism>
<dbReference type="EMBL" id="FNHL01000008">
    <property type="protein sequence ID" value="SDN23980.1"/>
    <property type="molecule type" value="Genomic_DNA"/>
</dbReference>
<reference evidence="3" key="1">
    <citation type="submission" date="2016-10" db="EMBL/GenBank/DDBJ databases">
        <authorList>
            <person name="Varghese N."/>
            <person name="Submissions S."/>
        </authorList>
    </citation>
    <scope>NUCLEOTIDE SEQUENCE [LARGE SCALE GENOMIC DNA]</scope>
    <source>
        <strain evidence="3">CGMCC 1.10119</strain>
    </source>
</reference>
<keyword evidence="3" id="KW-1185">Reference proteome</keyword>
<dbReference type="RefSeq" id="WP_089699968.1">
    <property type="nucleotide sequence ID" value="NZ_FNHL01000008.1"/>
</dbReference>
<name>A0A1G9ZRZ9_9EURY</name>
<protein>
    <recommendedName>
        <fullName evidence="1">Globin-sensor domain-containing protein</fullName>
    </recommendedName>
</protein>
<dbReference type="InterPro" id="IPR012292">
    <property type="entry name" value="Globin/Proto"/>
</dbReference>
<dbReference type="AlphaFoldDB" id="A0A1G9ZRZ9"/>
<feature type="domain" description="Globin-sensor" evidence="1">
    <location>
        <begin position="27"/>
        <end position="65"/>
    </location>
</feature>
<dbReference type="Proteomes" id="UP000199451">
    <property type="component" value="Unassembled WGS sequence"/>
</dbReference>
<evidence type="ECO:0000259" key="1">
    <source>
        <dbReference type="Pfam" id="PF11563"/>
    </source>
</evidence>
<accession>A0A1G9ZRZ9</accession>
<dbReference type="InterPro" id="IPR044398">
    <property type="entry name" value="Globin-sensor_dom"/>
</dbReference>
<dbReference type="GO" id="GO:0019825">
    <property type="term" value="F:oxygen binding"/>
    <property type="evidence" value="ECO:0007669"/>
    <property type="project" value="InterPro"/>
</dbReference>
<dbReference type="GO" id="GO:0020037">
    <property type="term" value="F:heme binding"/>
    <property type="evidence" value="ECO:0007669"/>
    <property type="project" value="InterPro"/>
</dbReference>
<proteinExistence type="predicted"/>
<dbReference type="Pfam" id="PF11563">
    <property type="entry name" value="Protoglobin"/>
    <property type="match status" value="1"/>
</dbReference>
<sequence>MDIIVPDGSIGLGTSADQLATEIGLTADEVAWRTDFVDFTTEDETRLASMSDVVEDNMEALVARHSWLKTVRCDSRLDVRFSRPSVVTLLSLGAGRRASS</sequence>